<reference evidence="2 3" key="1">
    <citation type="journal article" date="2017" name="Curr. Biol.">
        <title>The Evolution of Venom by Co-option of Single-Copy Genes.</title>
        <authorList>
            <person name="Martinson E.O."/>
            <person name="Mrinalini"/>
            <person name="Kelkar Y.D."/>
            <person name="Chang C.H."/>
            <person name="Werren J.H."/>
        </authorList>
    </citation>
    <scope>NUCLEOTIDE SEQUENCE [LARGE SCALE GENOMIC DNA]</scope>
    <source>
        <strain evidence="2 3">Alberta</strain>
        <tissue evidence="2">Whole body</tissue>
    </source>
</reference>
<gene>
    <name evidence="2" type="ORF">TSAR_002505</name>
</gene>
<feature type="compositionally biased region" description="Low complexity" evidence="1">
    <location>
        <begin position="1"/>
        <end position="25"/>
    </location>
</feature>
<evidence type="ECO:0000313" key="3">
    <source>
        <dbReference type="Proteomes" id="UP000215335"/>
    </source>
</evidence>
<feature type="region of interest" description="Disordered" evidence="1">
    <location>
        <begin position="180"/>
        <end position="199"/>
    </location>
</feature>
<comment type="caution">
    <text evidence="2">The sequence shown here is derived from an EMBL/GenBank/DDBJ whole genome shotgun (WGS) entry which is preliminary data.</text>
</comment>
<keyword evidence="3" id="KW-1185">Reference proteome</keyword>
<accession>A0A232EHU2</accession>
<dbReference type="Proteomes" id="UP000215335">
    <property type="component" value="Unassembled WGS sequence"/>
</dbReference>
<proteinExistence type="predicted"/>
<organism evidence="2 3">
    <name type="scientific">Trichomalopsis sarcophagae</name>
    <dbReference type="NCBI Taxonomy" id="543379"/>
    <lineage>
        <taxon>Eukaryota</taxon>
        <taxon>Metazoa</taxon>
        <taxon>Ecdysozoa</taxon>
        <taxon>Arthropoda</taxon>
        <taxon>Hexapoda</taxon>
        <taxon>Insecta</taxon>
        <taxon>Pterygota</taxon>
        <taxon>Neoptera</taxon>
        <taxon>Endopterygota</taxon>
        <taxon>Hymenoptera</taxon>
        <taxon>Apocrita</taxon>
        <taxon>Proctotrupomorpha</taxon>
        <taxon>Chalcidoidea</taxon>
        <taxon>Pteromalidae</taxon>
        <taxon>Pteromalinae</taxon>
        <taxon>Trichomalopsis</taxon>
    </lineage>
</organism>
<evidence type="ECO:0000256" key="1">
    <source>
        <dbReference type="SAM" id="MobiDB-lite"/>
    </source>
</evidence>
<protein>
    <submittedName>
        <fullName evidence="2">Uncharacterized protein</fullName>
    </submittedName>
</protein>
<evidence type="ECO:0000313" key="2">
    <source>
        <dbReference type="EMBL" id="OXU17913.1"/>
    </source>
</evidence>
<dbReference type="EMBL" id="NNAY01004428">
    <property type="protein sequence ID" value="OXU17913.1"/>
    <property type="molecule type" value="Genomic_DNA"/>
</dbReference>
<sequence>MYSRASNTSSSTSHSSSSISNNSTTDTAEESVYSQRGEGRGEEENPGFIIESESTRFYRHFSYEEREIRGILPEPFMNADFHSWLEGCVRDLHRQICEKDLWGLLYSAVQSANEFNVNERLSINCAIVKDIVGNGQVRLTEKSVNKKSILTPVVHADIHQVNDDGDAAMINMVKREENEEAEEAEVQQEAVEDSAIEIG</sequence>
<feature type="region of interest" description="Disordered" evidence="1">
    <location>
        <begin position="1"/>
        <end position="48"/>
    </location>
</feature>
<name>A0A232EHU2_9HYME</name>
<dbReference type="AlphaFoldDB" id="A0A232EHU2"/>